<comment type="subcellular location">
    <subcellularLocation>
        <location evidence="1">Cell membrane</location>
        <topology evidence="1">Multi-pass membrane protein</topology>
    </subcellularLocation>
</comment>
<evidence type="ECO:0000256" key="7">
    <source>
        <dbReference type="ARBA" id="ARBA00023136"/>
    </source>
</evidence>
<dbReference type="GO" id="GO:0022857">
    <property type="term" value="F:transmembrane transporter activity"/>
    <property type="evidence" value="ECO:0007669"/>
    <property type="project" value="InterPro"/>
</dbReference>
<proteinExistence type="predicted"/>
<evidence type="ECO:0000256" key="3">
    <source>
        <dbReference type="ARBA" id="ARBA00022475"/>
    </source>
</evidence>
<evidence type="ECO:0000256" key="1">
    <source>
        <dbReference type="ARBA" id="ARBA00004651"/>
    </source>
</evidence>
<dbReference type="InterPro" id="IPR001851">
    <property type="entry name" value="ABC_transp_permease"/>
</dbReference>
<accession>A0A385Q425</accession>
<keyword evidence="10" id="KW-1185">Reference proteome</keyword>
<dbReference type="EMBL" id="CP032364">
    <property type="protein sequence ID" value="AYB00555.1"/>
    <property type="molecule type" value="Genomic_DNA"/>
</dbReference>
<dbReference type="GO" id="GO:0005886">
    <property type="term" value="C:plasma membrane"/>
    <property type="evidence" value="ECO:0007669"/>
    <property type="project" value="UniProtKB-SubCell"/>
</dbReference>
<keyword evidence="4" id="KW-0997">Cell inner membrane</keyword>
<keyword evidence="7" id="KW-0472">Membrane</keyword>
<dbReference type="Pfam" id="PF02653">
    <property type="entry name" value="BPD_transp_2"/>
    <property type="match status" value="1"/>
</dbReference>
<evidence type="ECO:0000313" key="10">
    <source>
        <dbReference type="Proteomes" id="UP000265562"/>
    </source>
</evidence>
<evidence type="ECO:0000256" key="2">
    <source>
        <dbReference type="ARBA" id="ARBA00022448"/>
    </source>
</evidence>
<gene>
    <name evidence="9" type="ORF">D4A81_11855</name>
</gene>
<dbReference type="KEGG" id="lua:D4A81_11855"/>
<name>A0A385Q425_9FIRM</name>
<dbReference type="PANTHER" id="PTHR32196:SF71">
    <property type="entry name" value="AUTOINDUCER 2 IMPORT SYSTEM PERMEASE PROTEIN LSRD"/>
    <property type="match status" value="1"/>
</dbReference>
<dbReference type="AlphaFoldDB" id="A0A385Q425"/>
<reference evidence="9 10" key="1">
    <citation type="submission" date="2018-09" db="EMBL/GenBank/DDBJ databases">
        <title>Genome sequencing of Lachnoanaerobaculum umeaense DSM 23576.</title>
        <authorList>
            <person name="Kook J.-K."/>
            <person name="Park S.-N."/>
            <person name="Lim Y.K."/>
        </authorList>
    </citation>
    <scope>NUCLEOTIDE SEQUENCE [LARGE SCALE GENOMIC DNA]</scope>
    <source>
        <strain evidence="10">DSM 23576 \ CCUG 58757</strain>
    </source>
</reference>
<dbReference type="RefSeq" id="WP_111525842.1">
    <property type="nucleotide sequence ID" value="NZ_CP032364.1"/>
</dbReference>
<protein>
    <recommendedName>
        <fullName evidence="8">Autoinducer 2 import system permease protein LsrD</fullName>
    </recommendedName>
</protein>
<evidence type="ECO:0000256" key="6">
    <source>
        <dbReference type="ARBA" id="ARBA00022989"/>
    </source>
</evidence>
<dbReference type="PANTHER" id="PTHR32196">
    <property type="entry name" value="ABC TRANSPORTER PERMEASE PROTEIN YPHD-RELATED-RELATED"/>
    <property type="match status" value="1"/>
</dbReference>
<evidence type="ECO:0000256" key="5">
    <source>
        <dbReference type="ARBA" id="ARBA00022692"/>
    </source>
</evidence>
<sequence length="316" mass="33411">MKENKIILKDQRILLLFVIFAIIACVTVINPKFITIKNIVTILGQISVIGVLTMAMSMLLISGGIDLSLGNIMALSSVVMAALLAMGQNIIIVIFGGIITGLICGLLNGFIIAKSKCIPLIITLGTSQIFYGLSLTISKGRIMSFSGVFDVLSKTKFFGVFPAMLIVLILMIILAYILMNKTIVGKRLMAIGGNEKNAYLCGIEIDKYKILIYSLSGIFCSVAAIVFSARIDSVTANAGLGYETSALTAAIIGGVTFEGGKGSIAGAFLGCILMGVISNAMNILQVETYIQTIITGIIIAAAVVFSNVASIRGRKC</sequence>
<dbReference type="OrthoDB" id="9789111at2"/>
<keyword evidence="6" id="KW-1133">Transmembrane helix</keyword>
<keyword evidence="3" id="KW-1003">Cell membrane</keyword>
<evidence type="ECO:0000313" key="9">
    <source>
        <dbReference type="EMBL" id="AYB00555.1"/>
    </source>
</evidence>
<keyword evidence="2" id="KW-0813">Transport</keyword>
<organism evidence="9 10">
    <name type="scientific">Lachnoanaerobaculum umeaense</name>
    <dbReference type="NCBI Taxonomy" id="617123"/>
    <lineage>
        <taxon>Bacteria</taxon>
        <taxon>Bacillati</taxon>
        <taxon>Bacillota</taxon>
        <taxon>Clostridia</taxon>
        <taxon>Lachnospirales</taxon>
        <taxon>Lachnospiraceae</taxon>
        <taxon>Lachnoanaerobaculum</taxon>
    </lineage>
</organism>
<dbReference type="PROSITE" id="PS51257">
    <property type="entry name" value="PROKAR_LIPOPROTEIN"/>
    <property type="match status" value="1"/>
</dbReference>
<dbReference type="CDD" id="cd06579">
    <property type="entry name" value="TM_PBP1_transp_AraH_like"/>
    <property type="match status" value="1"/>
</dbReference>
<keyword evidence="5" id="KW-0812">Transmembrane</keyword>
<evidence type="ECO:0000256" key="8">
    <source>
        <dbReference type="ARBA" id="ARBA00039381"/>
    </source>
</evidence>
<evidence type="ECO:0000256" key="4">
    <source>
        <dbReference type="ARBA" id="ARBA00022519"/>
    </source>
</evidence>
<dbReference type="Proteomes" id="UP000265562">
    <property type="component" value="Chromosome"/>
</dbReference>